<keyword evidence="3" id="KW-1185">Reference proteome</keyword>
<protein>
    <submittedName>
        <fullName evidence="2">Uncharacterized protein</fullName>
    </submittedName>
</protein>
<evidence type="ECO:0000313" key="2">
    <source>
        <dbReference type="EMBL" id="GGH89120.1"/>
    </source>
</evidence>
<evidence type="ECO:0000313" key="3">
    <source>
        <dbReference type="Proteomes" id="UP000656813"/>
    </source>
</evidence>
<reference evidence="2" key="2">
    <citation type="submission" date="2020-09" db="EMBL/GenBank/DDBJ databases">
        <authorList>
            <person name="Sun Q."/>
            <person name="Zhou Y."/>
        </authorList>
    </citation>
    <scope>NUCLEOTIDE SEQUENCE</scope>
    <source>
        <strain evidence="2">CGMCC 1.12777</strain>
    </source>
</reference>
<organism evidence="2 3">
    <name type="scientific">Pullulanibacillus pueri</name>
    <dbReference type="NCBI Taxonomy" id="1437324"/>
    <lineage>
        <taxon>Bacteria</taxon>
        <taxon>Bacillati</taxon>
        <taxon>Bacillota</taxon>
        <taxon>Bacilli</taxon>
        <taxon>Bacillales</taxon>
        <taxon>Sporolactobacillaceae</taxon>
        <taxon>Pullulanibacillus</taxon>
    </lineage>
</organism>
<dbReference type="EMBL" id="BMFV01000069">
    <property type="protein sequence ID" value="GGH89120.1"/>
    <property type="molecule type" value="Genomic_DNA"/>
</dbReference>
<dbReference type="Proteomes" id="UP000656813">
    <property type="component" value="Unassembled WGS sequence"/>
</dbReference>
<dbReference type="AlphaFoldDB" id="A0A8J2ZZV5"/>
<sequence>MIRSVKSFIIVFVLVPSILGGALAFTIDLIPLIWNLITRKQLDLSIKHLILDFALGYLIYLLYIIYKSIRYKIKGEE</sequence>
<keyword evidence="1" id="KW-0472">Membrane</keyword>
<feature type="transmembrane region" description="Helical" evidence="1">
    <location>
        <begin position="48"/>
        <end position="66"/>
    </location>
</feature>
<name>A0A8J2ZZV5_9BACL</name>
<dbReference type="RefSeq" id="WP_188499451.1">
    <property type="nucleotide sequence ID" value="NZ_BMFV01000069.1"/>
</dbReference>
<accession>A0A8J2ZZV5</accession>
<keyword evidence="1" id="KW-0812">Transmembrane</keyword>
<reference evidence="2" key="1">
    <citation type="journal article" date="2014" name="Int. J. Syst. Evol. Microbiol.">
        <title>Complete genome sequence of Corynebacterium casei LMG S-19264T (=DSM 44701T), isolated from a smear-ripened cheese.</title>
        <authorList>
            <consortium name="US DOE Joint Genome Institute (JGI-PGF)"/>
            <person name="Walter F."/>
            <person name="Albersmeier A."/>
            <person name="Kalinowski J."/>
            <person name="Ruckert C."/>
        </authorList>
    </citation>
    <scope>NUCLEOTIDE SEQUENCE</scope>
    <source>
        <strain evidence="2">CGMCC 1.12777</strain>
    </source>
</reference>
<evidence type="ECO:0000256" key="1">
    <source>
        <dbReference type="SAM" id="Phobius"/>
    </source>
</evidence>
<gene>
    <name evidence="2" type="ORF">GCM10007096_42990</name>
</gene>
<proteinExistence type="predicted"/>
<keyword evidence="1" id="KW-1133">Transmembrane helix</keyword>
<comment type="caution">
    <text evidence="2">The sequence shown here is derived from an EMBL/GenBank/DDBJ whole genome shotgun (WGS) entry which is preliminary data.</text>
</comment>